<evidence type="ECO:0000313" key="6">
    <source>
        <dbReference type="EMBL" id="KAG9328507.1"/>
    </source>
</evidence>
<accession>A0A8T2MVM6</accession>
<dbReference type="GO" id="GO:0043025">
    <property type="term" value="C:neuronal cell body"/>
    <property type="evidence" value="ECO:0007669"/>
    <property type="project" value="TreeGrafter"/>
</dbReference>
<evidence type="ECO:0000256" key="3">
    <source>
        <dbReference type="ARBA" id="ARBA00023157"/>
    </source>
</evidence>
<dbReference type="InterPro" id="IPR002396">
    <property type="entry name" value="Selectin_superfamily"/>
</dbReference>
<dbReference type="GO" id="GO:0005783">
    <property type="term" value="C:endoplasmic reticulum"/>
    <property type="evidence" value="ECO:0007669"/>
    <property type="project" value="TreeGrafter"/>
</dbReference>
<gene>
    <name evidence="6" type="ORF">JZ751_013492</name>
</gene>
<dbReference type="GO" id="GO:0016020">
    <property type="term" value="C:membrane"/>
    <property type="evidence" value="ECO:0007669"/>
    <property type="project" value="InterPro"/>
</dbReference>
<evidence type="ECO:0000259" key="5">
    <source>
        <dbReference type="PROSITE" id="PS50923"/>
    </source>
</evidence>
<reference evidence="6" key="1">
    <citation type="thesis" date="2021" institute="BYU ScholarsArchive" country="Provo, UT, USA">
        <title>Applications of and Algorithms for Genome Assembly and Genomic Analyses with an Emphasis on Marine Teleosts.</title>
        <authorList>
            <person name="Pickett B.D."/>
        </authorList>
    </citation>
    <scope>NUCLEOTIDE SEQUENCE</scope>
    <source>
        <strain evidence="6">HI-2016</strain>
    </source>
</reference>
<dbReference type="OrthoDB" id="406096at2759"/>
<dbReference type="PANTHER" id="PTHR45656:SF2">
    <property type="entry name" value="SEIZURE 6-LIKE PROTEIN 2"/>
    <property type="match status" value="1"/>
</dbReference>
<dbReference type="PANTHER" id="PTHR45656">
    <property type="entry name" value="PROTEIN CBR-CLEC-78"/>
    <property type="match status" value="1"/>
</dbReference>
<dbReference type="SUPFAM" id="SSF57535">
    <property type="entry name" value="Complement control module/SCR domain"/>
    <property type="match status" value="3"/>
</dbReference>
<dbReference type="InterPro" id="IPR051277">
    <property type="entry name" value="SEZ6_CSMD_C4BPB_Regulators"/>
</dbReference>
<dbReference type="InterPro" id="IPR035976">
    <property type="entry name" value="Sushi/SCR/CCP_sf"/>
</dbReference>
<feature type="disulfide bond" evidence="4">
    <location>
        <begin position="183"/>
        <end position="210"/>
    </location>
</feature>
<evidence type="ECO:0000256" key="1">
    <source>
        <dbReference type="ARBA" id="ARBA00022737"/>
    </source>
</evidence>
<sequence length="273" mass="28732">MTVNHAVKGDTACLEAVWGAHGWQKQAVHCPSLRAPQDGNMTCSAESPAEFPYGSTCTFTCADGFQLQGVSSVTCTESAEWSQDTPYCEAITCKSLEAGDHLVTNCSHSSDNLKLNSSCSFSCDEGFILQGAESLQCTGTGKWSADTPTSITCESPEQGDHLVRKCSHSSSALMPNSNCSFSCDEGFDLQGSETLTCNSSGNWTGEVPSCQAQSRLDPTFLGMAAGGACKGSQPGVPAPPGGARWNFRGCDKEWLVSLSDESRAIIQPVASVP</sequence>
<name>A0A8T2MVM6_9TELE</name>
<dbReference type="AlphaFoldDB" id="A0A8T2MVM6"/>
<dbReference type="SMART" id="SM00032">
    <property type="entry name" value="CCP"/>
    <property type="match status" value="3"/>
</dbReference>
<organism evidence="6 7">
    <name type="scientific">Albula glossodonta</name>
    <name type="common">roundjaw bonefish</name>
    <dbReference type="NCBI Taxonomy" id="121402"/>
    <lineage>
        <taxon>Eukaryota</taxon>
        <taxon>Metazoa</taxon>
        <taxon>Chordata</taxon>
        <taxon>Craniata</taxon>
        <taxon>Vertebrata</taxon>
        <taxon>Euteleostomi</taxon>
        <taxon>Actinopterygii</taxon>
        <taxon>Neopterygii</taxon>
        <taxon>Teleostei</taxon>
        <taxon>Albuliformes</taxon>
        <taxon>Albulidae</taxon>
        <taxon>Albula</taxon>
    </lineage>
</organism>
<protein>
    <recommendedName>
        <fullName evidence="5">Sushi domain-containing protein</fullName>
    </recommendedName>
</protein>
<proteinExistence type="predicted"/>
<comment type="caution">
    <text evidence="4">Lacks conserved residue(s) required for the propagation of feature annotation.</text>
</comment>
<dbReference type="CDD" id="cd00033">
    <property type="entry name" value="CCP"/>
    <property type="match status" value="3"/>
</dbReference>
<feature type="disulfide bond" evidence="4">
    <location>
        <begin position="61"/>
        <end position="88"/>
    </location>
</feature>
<keyword evidence="3 4" id="KW-1015">Disulfide bond</keyword>
<feature type="domain" description="Sushi" evidence="5">
    <location>
        <begin position="151"/>
        <end position="212"/>
    </location>
</feature>
<dbReference type="GO" id="GO:0090036">
    <property type="term" value="P:regulation of protein kinase C signaling"/>
    <property type="evidence" value="ECO:0007669"/>
    <property type="project" value="TreeGrafter"/>
</dbReference>
<dbReference type="Pfam" id="PF00084">
    <property type="entry name" value="Sushi"/>
    <property type="match status" value="3"/>
</dbReference>
<dbReference type="Gene3D" id="2.10.70.10">
    <property type="entry name" value="Complement Module, domain 1"/>
    <property type="match status" value="3"/>
</dbReference>
<dbReference type="GO" id="GO:0007155">
    <property type="term" value="P:cell adhesion"/>
    <property type="evidence" value="ECO:0007669"/>
    <property type="project" value="InterPro"/>
</dbReference>
<evidence type="ECO:0000256" key="4">
    <source>
        <dbReference type="PROSITE-ProRule" id="PRU00302"/>
    </source>
</evidence>
<comment type="caution">
    <text evidence="6">The sequence shown here is derived from an EMBL/GenBank/DDBJ whole genome shotgun (WGS) entry which is preliminary data.</text>
</comment>
<dbReference type="Proteomes" id="UP000824540">
    <property type="component" value="Unassembled WGS sequence"/>
</dbReference>
<dbReference type="PRINTS" id="PR00343">
    <property type="entry name" value="SELECTIN"/>
</dbReference>
<keyword evidence="7" id="KW-1185">Reference proteome</keyword>
<dbReference type="PROSITE" id="PS50923">
    <property type="entry name" value="SUSHI"/>
    <property type="match status" value="3"/>
</dbReference>
<dbReference type="FunFam" id="2.10.70.10:FF:000001">
    <property type="entry name" value="Selectin P"/>
    <property type="match status" value="3"/>
</dbReference>
<keyword evidence="2" id="KW-0106">Calcium</keyword>
<dbReference type="GO" id="GO:0060074">
    <property type="term" value="P:synapse maturation"/>
    <property type="evidence" value="ECO:0007669"/>
    <property type="project" value="TreeGrafter"/>
</dbReference>
<evidence type="ECO:0000313" key="7">
    <source>
        <dbReference type="Proteomes" id="UP000824540"/>
    </source>
</evidence>
<feature type="domain" description="Sushi" evidence="5">
    <location>
        <begin position="91"/>
        <end position="150"/>
    </location>
</feature>
<dbReference type="InterPro" id="IPR000436">
    <property type="entry name" value="Sushi_SCR_CCP_dom"/>
</dbReference>
<dbReference type="EMBL" id="JAFBMS010002156">
    <property type="protein sequence ID" value="KAG9328507.1"/>
    <property type="molecule type" value="Genomic_DNA"/>
</dbReference>
<evidence type="ECO:0000256" key="2">
    <source>
        <dbReference type="ARBA" id="ARBA00022837"/>
    </source>
</evidence>
<keyword evidence="1" id="KW-0677">Repeat</keyword>
<feature type="domain" description="Sushi" evidence="5">
    <location>
        <begin position="28"/>
        <end position="90"/>
    </location>
</feature>
<keyword evidence="4" id="KW-0768">Sushi</keyword>